<dbReference type="AlphaFoldDB" id="A0AA40BUS2"/>
<keyword evidence="1" id="KW-0677">Repeat</keyword>
<evidence type="ECO:0000256" key="3">
    <source>
        <dbReference type="SAM" id="SignalP"/>
    </source>
</evidence>
<dbReference type="Pfam" id="PF24883">
    <property type="entry name" value="NPHP3_N"/>
    <property type="match status" value="1"/>
</dbReference>
<dbReference type="Pfam" id="PF12796">
    <property type="entry name" value="Ank_2"/>
    <property type="match status" value="2"/>
</dbReference>
<dbReference type="InterPro" id="IPR027417">
    <property type="entry name" value="P-loop_NTPase"/>
</dbReference>
<dbReference type="Proteomes" id="UP001175000">
    <property type="component" value="Unassembled WGS sequence"/>
</dbReference>
<dbReference type="PANTHER" id="PTHR10039">
    <property type="entry name" value="AMELOGENIN"/>
    <property type="match status" value="1"/>
</dbReference>
<dbReference type="PANTHER" id="PTHR10039:SF14">
    <property type="entry name" value="NACHT DOMAIN-CONTAINING PROTEIN"/>
    <property type="match status" value="1"/>
</dbReference>
<keyword evidence="3" id="KW-0732">Signal</keyword>
<dbReference type="EMBL" id="JAULSU010000006">
    <property type="protein sequence ID" value="KAK0614345.1"/>
    <property type="molecule type" value="Genomic_DNA"/>
</dbReference>
<dbReference type="SMART" id="SM00248">
    <property type="entry name" value="ANK"/>
    <property type="match status" value="4"/>
</dbReference>
<gene>
    <name evidence="5" type="ORF">B0T14DRAFT_539867</name>
</gene>
<evidence type="ECO:0000259" key="4">
    <source>
        <dbReference type="PROSITE" id="PS50837"/>
    </source>
</evidence>
<keyword evidence="2" id="KW-0040">ANK repeat</keyword>
<sequence length="786" mass="88024">MAEAFALAASVIGVAAFTLQLWKDAPEIAKNGSSISTSDCVRQAANLKAHSDRVKSLQDIEMDVGEAKGREERERAVLKRLNASPYRDRKDRNPCRVPGTCEWFVSHKLFRDWRDSKSSRMLWVSADPGCGKSVLVRHLVESVLHTSDSRTVCYFFFKDDFADQRSVVGALSCILHQLFVRRRSLLSEAILDRLDAKERGATNISFADLWQTLVEVAQVESAGEIICLLDAVDECEGQGWSQLSQALRLLYSQTDITTGFNLKFLLTSRPYDRIRISFRPLILQSLPVIHLSGESEVEIEKITKEIDAVIRARVRDIGEERHLTQGQEISLLKTLTCVPNRTYLWVYLTLDLVEKSIATDKARIQEATARLPRTVDEAYDKILHKSSDTKAAKKLLHIIVAAARPLTLAEMNVALALNQTHQSYDGLKPDLRREDRLHHDIRGICGLFVTIIDTKVYLLHQTAKEFLVRSSANPLRGMRAGLKWKYSLQPQDSHHVLAKACIQHLLFAEFESFQSFENADAPIFLEYSAKYWAAHVRELPSKLQDELAESMRKLCDANSSRCLTWLTVYWESTGSQFPQEFTTLMVAAYFGLKTVVKHLLRTPDINLNSQDGTYGRSALSWAAGNGHSTVVGLLTKGASIDLRWLGVPLQSRARVDLVDIKGRSPLTYAVWNGNLAAVRLLIKEGARVDLKDGIGGTPLFYAVFSGPRNVAKLLLSGKKTQPSDENGMVARLLFSAVEKGDDAAVVLLLETGKVNTQVKDGEGRTPLYWATEKGNENMPKKGMRTW</sequence>
<feature type="signal peptide" evidence="3">
    <location>
        <begin position="1"/>
        <end position="16"/>
    </location>
</feature>
<evidence type="ECO:0000313" key="6">
    <source>
        <dbReference type="Proteomes" id="UP001175000"/>
    </source>
</evidence>
<feature type="repeat" description="ANK" evidence="2">
    <location>
        <begin position="661"/>
        <end position="693"/>
    </location>
</feature>
<dbReference type="InterPro" id="IPR056884">
    <property type="entry name" value="NPHP3-like_N"/>
</dbReference>
<protein>
    <recommendedName>
        <fullName evidence="4">NACHT domain-containing protein</fullName>
    </recommendedName>
</protein>
<dbReference type="PROSITE" id="PS50088">
    <property type="entry name" value="ANK_REPEAT"/>
    <property type="match status" value="1"/>
</dbReference>
<dbReference type="Pfam" id="PF22939">
    <property type="entry name" value="WHD_GPIID"/>
    <property type="match status" value="1"/>
</dbReference>
<proteinExistence type="predicted"/>
<dbReference type="InterPro" id="IPR036770">
    <property type="entry name" value="Ankyrin_rpt-contain_sf"/>
</dbReference>
<dbReference type="PROSITE" id="PS50837">
    <property type="entry name" value="NACHT"/>
    <property type="match status" value="1"/>
</dbReference>
<dbReference type="Gene3D" id="3.40.50.300">
    <property type="entry name" value="P-loop containing nucleotide triphosphate hydrolases"/>
    <property type="match status" value="1"/>
</dbReference>
<dbReference type="InterPro" id="IPR007111">
    <property type="entry name" value="NACHT_NTPase"/>
</dbReference>
<dbReference type="Gene3D" id="1.25.40.20">
    <property type="entry name" value="Ankyrin repeat-containing domain"/>
    <property type="match status" value="2"/>
</dbReference>
<dbReference type="InterPro" id="IPR054471">
    <property type="entry name" value="GPIID_WHD"/>
</dbReference>
<organism evidence="5 6">
    <name type="scientific">Immersiella caudata</name>
    <dbReference type="NCBI Taxonomy" id="314043"/>
    <lineage>
        <taxon>Eukaryota</taxon>
        <taxon>Fungi</taxon>
        <taxon>Dikarya</taxon>
        <taxon>Ascomycota</taxon>
        <taxon>Pezizomycotina</taxon>
        <taxon>Sordariomycetes</taxon>
        <taxon>Sordariomycetidae</taxon>
        <taxon>Sordariales</taxon>
        <taxon>Lasiosphaeriaceae</taxon>
        <taxon>Immersiella</taxon>
    </lineage>
</organism>
<feature type="domain" description="NACHT" evidence="4">
    <location>
        <begin position="120"/>
        <end position="270"/>
    </location>
</feature>
<dbReference type="SUPFAM" id="SSF52540">
    <property type="entry name" value="P-loop containing nucleoside triphosphate hydrolases"/>
    <property type="match status" value="1"/>
</dbReference>
<reference evidence="5" key="1">
    <citation type="submission" date="2023-06" db="EMBL/GenBank/DDBJ databases">
        <title>Genome-scale phylogeny and comparative genomics of the fungal order Sordariales.</title>
        <authorList>
            <consortium name="Lawrence Berkeley National Laboratory"/>
            <person name="Hensen N."/>
            <person name="Bonometti L."/>
            <person name="Westerberg I."/>
            <person name="Brannstrom I.O."/>
            <person name="Guillou S."/>
            <person name="Cros-Aarteil S."/>
            <person name="Calhoun S."/>
            <person name="Haridas S."/>
            <person name="Kuo A."/>
            <person name="Mondo S."/>
            <person name="Pangilinan J."/>
            <person name="Riley R."/>
            <person name="Labutti K."/>
            <person name="Andreopoulos B."/>
            <person name="Lipzen A."/>
            <person name="Chen C."/>
            <person name="Yanf M."/>
            <person name="Daum C."/>
            <person name="Ng V."/>
            <person name="Clum A."/>
            <person name="Steindorff A."/>
            <person name="Ohm R."/>
            <person name="Martin F."/>
            <person name="Silar P."/>
            <person name="Natvig D."/>
            <person name="Lalanne C."/>
            <person name="Gautier V."/>
            <person name="Ament-Velasquez S.L."/>
            <person name="Kruys A."/>
            <person name="Hutchinson M.I."/>
            <person name="Powell A.J."/>
            <person name="Barry K."/>
            <person name="Miller A.N."/>
            <person name="Grigoriev I.V."/>
            <person name="Debuchy R."/>
            <person name="Gladieux P."/>
            <person name="Thoren M.H."/>
            <person name="Johannesson H."/>
        </authorList>
    </citation>
    <scope>NUCLEOTIDE SEQUENCE</scope>
    <source>
        <strain evidence="5">CBS 606.72</strain>
    </source>
</reference>
<evidence type="ECO:0000313" key="5">
    <source>
        <dbReference type="EMBL" id="KAK0614345.1"/>
    </source>
</evidence>
<evidence type="ECO:0000256" key="2">
    <source>
        <dbReference type="PROSITE-ProRule" id="PRU00023"/>
    </source>
</evidence>
<feature type="chain" id="PRO_5041432569" description="NACHT domain-containing protein" evidence="3">
    <location>
        <begin position="17"/>
        <end position="786"/>
    </location>
</feature>
<name>A0AA40BUS2_9PEZI</name>
<accession>A0AA40BUS2</accession>
<dbReference type="Pfam" id="PF13637">
    <property type="entry name" value="Ank_4"/>
    <property type="match status" value="1"/>
</dbReference>
<dbReference type="SUPFAM" id="SSF48403">
    <property type="entry name" value="Ankyrin repeat"/>
    <property type="match status" value="1"/>
</dbReference>
<dbReference type="InterPro" id="IPR002110">
    <property type="entry name" value="Ankyrin_rpt"/>
</dbReference>
<evidence type="ECO:0000256" key="1">
    <source>
        <dbReference type="ARBA" id="ARBA00022737"/>
    </source>
</evidence>
<keyword evidence="6" id="KW-1185">Reference proteome</keyword>
<dbReference type="PROSITE" id="PS50297">
    <property type="entry name" value="ANK_REP_REGION"/>
    <property type="match status" value="1"/>
</dbReference>
<comment type="caution">
    <text evidence="5">The sequence shown here is derived from an EMBL/GenBank/DDBJ whole genome shotgun (WGS) entry which is preliminary data.</text>
</comment>